<dbReference type="SUPFAM" id="SSF48317">
    <property type="entry name" value="Acid phosphatase/Vanadium-dependent haloperoxidase"/>
    <property type="match status" value="1"/>
</dbReference>
<dbReference type="RefSeq" id="WP_164461994.1">
    <property type="nucleotide sequence ID" value="NZ_JACIJB010000005.1"/>
</dbReference>
<dbReference type="Proteomes" id="UP000548978">
    <property type="component" value="Unassembled WGS sequence"/>
</dbReference>
<dbReference type="PRINTS" id="PR00483">
    <property type="entry name" value="BACPHPHTASE"/>
</dbReference>
<dbReference type="EC" id="3.1.3.2" evidence="2"/>
<name>A0A7W9A3C2_9CAUL</name>
<comment type="caution">
    <text evidence="2">The sequence shown here is derived from an EMBL/GenBank/DDBJ whole genome shotgun (WGS) entry which is preliminary data.</text>
</comment>
<dbReference type="GO" id="GO:0003993">
    <property type="term" value="F:acid phosphatase activity"/>
    <property type="evidence" value="ECO:0007669"/>
    <property type="project" value="UniProtKB-EC"/>
</dbReference>
<dbReference type="AlphaFoldDB" id="A0A7W9A3C2"/>
<protein>
    <submittedName>
        <fullName evidence="2">Acid phosphatase (Class A)</fullName>
        <ecNumber evidence="2">3.1.3.2</ecNumber>
    </submittedName>
</protein>
<dbReference type="GO" id="GO:0030288">
    <property type="term" value="C:outer membrane-bounded periplasmic space"/>
    <property type="evidence" value="ECO:0007669"/>
    <property type="project" value="InterPro"/>
</dbReference>
<dbReference type="InterPro" id="IPR036938">
    <property type="entry name" value="PAP2/HPO_sf"/>
</dbReference>
<gene>
    <name evidence="2" type="ORF">FHS65_001453</name>
</gene>
<dbReference type="EMBL" id="JACIJB010000005">
    <property type="protein sequence ID" value="MBB5660702.1"/>
    <property type="molecule type" value="Genomic_DNA"/>
</dbReference>
<accession>A0A7W9A3C2</accession>
<evidence type="ECO:0000256" key="1">
    <source>
        <dbReference type="SAM" id="MobiDB-lite"/>
    </source>
</evidence>
<feature type="region of interest" description="Disordered" evidence="1">
    <location>
        <begin position="40"/>
        <end position="66"/>
    </location>
</feature>
<feature type="compositionally biased region" description="Basic and acidic residues" evidence="1">
    <location>
        <begin position="54"/>
        <end position="64"/>
    </location>
</feature>
<evidence type="ECO:0000313" key="2">
    <source>
        <dbReference type="EMBL" id="MBB5660702.1"/>
    </source>
</evidence>
<sequence>MPLLVAGCSLSERRPDPRSLSAPSPPQGFVTAGQIDAIAGAHRPAPGPTSADLAADRGTWEREGQTPGTDRWYLAIRHVELRPAFAPQHFDCALGTRLGAAETPAVIDLFTRLGRDVEAVWQKLRAARPRPIDIGTDRTACIRLPEGDSGHGWSPSGGAALATVWAEAVADLAPDRAEQTRRIGREIGLSLSICGLAWPQDVAAGERLGQAVWQAARTDPAYRALAEAARAELVTARTDPLENPACAAERLALRS</sequence>
<evidence type="ECO:0000313" key="3">
    <source>
        <dbReference type="Proteomes" id="UP000548978"/>
    </source>
</evidence>
<keyword evidence="3" id="KW-1185">Reference proteome</keyword>
<reference evidence="2 3" key="1">
    <citation type="submission" date="2020-08" db="EMBL/GenBank/DDBJ databases">
        <title>Genomic Encyclopedia of Type Strains, Phase IV (KMG-IV): sequencing the most valuable type-strain genomes for metagenomic binning, comparative biology and taxonomic classification.</title>
        <authorList>
            <person name="Goeker M."/>
        </authorList>
    </citation>
    <scope>NUCLEOTIDE SEQUENCE [LARGE SCALE GENOMIC DNA]</scope>
    <source>
        <strain evidence="2 3">DSM 24448</strain>
    </source>
</reference>
<dbReference type="Gene3D" id="1.20.144.10">
    <property type="entry name" value="Phosphatidic acid phosphatase type 2/haloperoxidase"/>
    <property type="match status" value="1"/>
</dbReference>
<organism evidence="2 3">
    <name type="scientific">Brevundimonas halotolerans</name>
    <dbReference type="NCBI Taxonomy" id="69670"/>
    <lineage>
        <taxon>Bacteria</taxon>
        <taxon>Pseudomonadati</taxon>
        <taxon>Pseudomonadota</taxon>
        <taxon>Alphaproteobacteria</taxon>
        <taxon>Caulobacterales</taxon>
        <taxon>Caulobacteraceae</taxon>
        <taxon>Brevundimonas</taxon>
    </lineage>
</organism>
<keyword evidence="2" id="KW-0378">Hydrolase</keyword>
<proteinExistence type="predicted"/>
<dbReference type="InterPro" id="IPR001011">
    <property type="entry name" value="Acid_Pase_classA_bac"/>
</dbReference>